<dbReference type="EMBL" id="LAZR01026543">
    <property type="protein sequence ID" value="KKL68392.1"/>
    <property type="molecule type" value="Genomic_DNA"/>
</dbReference>
<reference evidence="1" key="1">
    <citation type="journal article" date="2015" name="Nature">
        <title>Complex archaea that bridge the gap between prokaryotes and eukaryotes.</title>
        <authorList>
            <person name="Spang A."/>
            <person name="Saw J.H."/>
            <person name="Jorgensen S.L."/>
            <person name="Zaremba-Niedzwiedzka K."/>
            <person name="Martijn J."/>
            <person name="Lind A.E."/>
            <person name="van Eijk R."/>
            <person name="Schleper C."/>
            <person name="Guy L."/>
            <person name="Ettema T.J."/>
        </authorList>
    </citation>
    <scope>NUCLEOTIDE SEQUENCE</scope>
</reference>
<name>A0A0F9GZA0_9ZZZZ</name>
<dbReference type="AlphaFoldDB" id="A0A0F9GZA0"/>
<accession>A0A0F9GZA0</accession>
<protein>
    <submittedName>
        <fullName evidence="1">Uncharacterized protein</fullName>
    </submittedName>
</protein>
<organism evidence="1">
    <name type="scientific">marine sediment metagenome</name>
    <dbReference type="NCBI Taxonomy" id="412755"/>
    <lineage>
        <taxon>unclassified sequences</taxon>
        <taxon>metagenomes</taxon>
        <taxon>ecological metagenomes</taxon>
    </lineage>
</organism>
<evidence type="ECO:0000313" key="1">
    <source>
        <dbReference type="EMBL" id="KKL68392.1"/>
    </source>
</evidence>
<proteinExistence type="predicted"/>
<sequence length="364" mass="39839">WKPRTGFTPTPFFKDAPKLGSFGWRGTASYLKSRGGFLDFGGMRERWRAANTARLQAAGGGWDRTAGPQPQYTTNMTTLSQFGRRAGNMAKKGMKGLSQIGKWFTGAGLTTQNLGKIGKFFKSIGVATGLSGGALGGLVRQVGAIAPAALIIGLAAKASRDVARNRQMAGAFQERLAAAQGLGTGYALTQRLTQEREARYGVEAVGPGTYPNKLLMEAAWLKRRRIQRRPGVVARDWMKGGAARTLGMERLKSWFYPKPDPVIEKARRAWNRKWVRGEVAQSYDAIQDQVRMQQDPFYRLMEEEKKLRPDLFGGAKRGFIPVSGQYALAGATATATATQLTKEDLQNERDRIIYAVGLKAGVGD</sequence>
<feature type="non-terminal residue" evidence="1">
    <location>
        <position position="1"/>
    </location>
</feature>
<comment type="caution">
    <text evidence="1">The sequence shown here is derived from an EMBL/GenBank/DDBJ whole genome shotgun (WGS) entry which is preliminary data.</text>
</comment>
<gene>
    <name evidence="1" type="ORF">LCGC14_2125430</name>
</gene>